<keyword evidence="6 10" id="KW-0697">Rotamase</keyword>
<evidence type="ECO:0000256" key="1">
    <source>
        <dbReference type="ARBA" id="ARBA00000971"/>
    </source>
</evidence>
<dbReference type="GO" id="GO:0005634">
    <property type="term" value="C:nucleus"/>
    <property type="evidence" value="ECO:0007669"/>
    <property type="project" value="TreeGrafter"/>
</dbReference>
<comment type="function">
    <text evidence="10">PPIases accelerate the folding of proteins. It catalyzes the cis-trans isomerization of proline imidic peptide bonds in oligopeptides.</text>
</comment>
<evidence type="ECO:0000256" key="10">
    <source>
        <dbReference type="RuleBase" id="RU361210"/>
    </source>
</evidence>
<dbReference type="GO" id="GO:0007052">
    <property type="term" value="P:mitotic spindle organization"/>
    <property type="evidence" value="ECO:0007669"/>
    <property type="project" value="TreeGrafter"/>
</dbReference>
<evidence type="ECO:0000256" key="5">
    <source>
        <dbReference type="ARBA" id="ARBA00022490"/>
    </source>
</evidence>
<dbReference type="InterPro" id="IPR037218">
    <property type="entry name" value="PTPA_sf"/>
</dbReference>
<dbReference type="GO" id="GO:0000159">
    <property type="term" value="C:protein phosphatase type 2A complex"/>
    <property type="evidence" value="ECO:0007669"/>
    <property type="project" value="TreeGrafter"/>
</dbReference>
<evidence type="ECO:0000313" key="11">
    <source>
        <dbReference type="EMBL" id="VDP25654.1"/>
    </source>
</evidence>
<dbReference type="Gene3D" id="1.20.120.1150">
    <property type="match status" value="1"/>
</dbReference>
<dbReference type="GO" id="GO:0003755">
    <property type="term" value="F:peptidyl-prolyl cis-trans isomerase activity"/>
    <property type="evidence" value="ECO:0007669"/>
    <property type="project" value="UniProtKB-KW"/>
</dbReference>
<dbReference type="PANTHER" id="PTHR10012:SF0">
    <property type="entry name" value="SERINE_THREONINE-PROTEIN PHOSPHATASE 2A ACTIVATOR"/>
    <property type="match status" value="1"/>
</dbReference>
<dbReference type="PANTHER" id="PTHR10012">
    <property type="entry name" value="SERINE/THREONINE-PROTEIN PHOSPHATASE 2A REGULATORY SUBUNIT B"/>
    <property type="match status" value="1"/>
</dbReference>
<protein>
    <recommendedName>
        <fullName evidence="8 10">Serine/threonine-protein phosphatase 2A activator</fullName>
        <ecNumber evidence="4 10">5.2.1.8</ecNumber>
    </recommendedName>
    <alternativeName>
        <fullName evidence="9 10">Phosphotyrosyl phosphatase activator</fullName>
    </alternativeName>
</protein>
<dbReference type="Pfam" id="PF03095">
    <property type="entry name" value="PTPA"/>
    <property type="match status" value="1"/>
</dbReference>
<dbReference type="InterPro" id="IPR043170">
    <property type="entry name" value="PTPA_C_lid"/>
</dbReference>
<evidence type="ECO:0000256" key="8">
    <source>
        <dbReference type="ARBA" id="ARBA00044786"/>
    </source>
</evidence>
<sequence length="94" mass="10350">MYGISEVPKWEKVNSGLIKMYKGEVLEKFPVVQHFLFGSLLSFDRIQNSKPLGGSGINISGGFSQQGFIPSNIDSFIKPISSTTQQSNQHGEKS</sequence>
<evidence type="ECO:0000256" key="7">
    <source>
        <dbReference type="ARBA" id="ARBA00023235"/>
    </source>
</evidence>
<keyword evidence="5 10" id="KW-0963">Cytoplasm</keyword>
<dbReference type="GO" id="GO:0005737">
    <property type="term" value="C:cytoplasm"/>
    <property type="evidence" value="ECO:0007669"/>
    <property type="project" value="UniProtKB-SubCell"/>
</dbReference>
<dbReference type="AlphaFoldDB" id="A0A3P8D078"/>
<evidence type="ECO:0000256" key="2">
    <source>
        <dbReference type="ARBA" id="ARBA00004496"/>
    </source>
</evidence>
<dbReference type="InterPro" id="IPR004327">
    <property type="entry name" value="Phstyr_phstse_ac"/>
</dbReference>
<name>A0A3P8D078_9TREM</name>
<keyword evidence="7 10" id="KW-0413">Isomerase</keyword>
<evidence type="ECO:0000256" key="3">
    <source>
        <dbReference type="ARBA" id="ARBA00011019"/>
    </source>
</evidence>
<evidence type="ECO:0000256" key="9">
    <source>
        <dbReference type="ARBA" id="ARBA00044820"/>
    </source>
</evidence>
<gene>
    <name evidence="11" type="ORF">SMTD_LOCUS4878</name>
</gene>
<proteinExistence type="inferred from homology"/>
<comment type="catalytic activity">
    <reaction evidence="1 10">
        <text>[protein]-peptidylproline (omega=180) = [protein]-peptidylproline (omega=0)</text>
        <dbReference type="Rhea" id="RHEA:16237"/>
        <dbReference type="Rhea" id="RHEA-COMP:10747"/>
        <dbReference type="Rhea" id="RHEA-COMP:10748"/>
        <dbReference type="ChEBI" id="CHEBI:83833"/>
        <dbReference type="ChEBI" id="CHEBI:83834"/>
        <dbReference type="EC" id="5.2.1.8"/>
    </reaction>
</comment>
<dbReference type="SUPFAM" id="SSF140984">
    <property type="entry name" value="PTPA-like"/>
    <property type="match status" value="1"/>
</dbReference>
<evidence type="ECO:0000256" key="6">
    <source>
        <dbReference type="ARBA" id="ARBA00023110"/>
    </source>
</evidence>
<comment type="similarity">
    <text evidence="3 10">Belongs to the PTPA-type PPIase family.</text>
</comment>
<organism evidence="11 12">
    <name type="scientific">Schistosoma mattheei</name>
    <dbReference type="NCBI Taxonomy" id="31246"/>
    <lineage>
        <taxon>Eukaryota</taxon>
        <taxon>Metazoa</taxon>
        <taxon>Spiralia</taxon>
        <taxon>Lophotrochozoa</taxon>
        <taxon>Platyhelminthes</taxon>
        <taxon>Trematoda</taxon>
        <taxon>Digenea</taxon>
        <taxon>Strigeidida</taxon>
        <taxon>Schistosomatoidea</taxon>
        <taxon>Schistosomatidae</taxon>
        <taxon>Schistosoma</taxon>
    </lineage>
</organism>
<reference evidence="11 12" key="1">
    <citation type="submission" date="2018-11" db="EMBL/GenBank/DDBJ databases">
        <authorList>
            <consortium name="Pathogen Informatics"/>
        </authorList>
    </citation>
    <scope>NUCLEOTIDE SEQUENCE [LARGE SCALE GENOMIC DNA]</scope>
    <source>
        <strain>Denwood</strain>
        <strain evidence="12">Zambia</strain>
    </source>
</reference>
<dbReference type="EMBL" id="UZAL01026754">
    <property type="protein sequence ID" value="VDP25654.1"/>
    <property type="molecule type" value="Genomic_DNA"/>
</dbReference>
<dbReference type="EC" id="5.2.1.8" evidence="4 10"/>
<dbReference type="GO" id="GO:0008160">
    <property type="term" value="F:protein tyrosine phosphatase activator activity"/>
    <property type="evidence" value="ECO:0007669"/>
    <property type="project" value="TreeGrafter"/>
</dbReference>
<dbReference type="Proteomes" id="UP000269396">
    <property type="component" value="Unassembled WGS sequence"/>
</dbReference>
<keyword evidence="12" id="KW-1185">Reference proteome</keyword>
<evidence type="ECO:0000313" key="12">
    <source>
        <dbReference type="Proteomes" id="UP000269396"/>
    </source>
</evidence>
<accession>A0A3P8D078</accession>
<comment type="subcellular location">
    <subcellularLocation>
        <location evidence="2 10">Cytoplasm</location>
    </subcellularLocation>
</comment>
<evidence type="ECO:0000256" key="4">
    <source>
        <dbReference type="ARBA" id="ARBA00013194"/>
    </source>
</evidence>